<comment type="caution">
    <text evidence="1">The sequence shown here is derived from an EMBL/GenBank/DDBJ whole genome shotgun (WGS) entry which is preliminary data.</text>
</comment>
<dbReference type="Gene3D" id="3.90.180.10">
    <property type="entry name" value="Medium-chain alcohol dehydrogenases, catalytic domain"/>
    <property type="match status" value="1"/>
</dbReference>
<dbReference type="AlphaFoldDB" id="A0AAD7MQU2"/>
<protein>
    <recommendedName>
        <fullName evidence="3">Alcohol dehydrogenase</fullName>
    </recommendedName>
</protein>
<evidence type="ECO:0000313" key="2">
    <source>
        <dbReference type="Proteomes" id="UP001215280"/>
    </source>
</evidence>
<accession>A0AAD7MQU2</accession>
<feature type="non-terminal residue" evidence="1">
    <location>
        <position position="1"/>
    </location>
</feature>
<organism evidence="1 2">
    <name type="scientific">Mycena maculata</name>
    <dbReference type="NCBI Taxonomy" id="230809"/>
    <lineage>
        <taxon>Eukaryota</taxon>
        <taxon>Fungi</taxon>
        <taxon>Dikarya</taxon>
        <taxon>Basidiomycota</taxon>
        <taxon>Agaricomycotina</taxon>
        <taxon>Agaricomycetes</taxon>
        <taxon>Agaricomycetidae</taxon>
        <taxon>Agaricales</taxon>
        <taxon>Marasmiineae</taxon>
        <taxon>Mycenaceae</taxon>
        <taxon>Mycena</taxon>
    </lineage>
</organism>
<dbReference type="Proteomes" id="UP001215280">
    <property type="component" value="Unassembled WGS sequence"/>
</dbReference>
<sequence>PFRQFKNMNRLFTANIETTRPIIDKVFPFEKAKEVYAHLEPQAHVGKVDVTIT</sequence>
<evidence type="ECO:0000313" key="1">
    <source>
        <dbReference type="EMBL" id="KAJ7727987.1"/>
    </source>
</evidence>
<keyword evidence="2" id="KW-1185">Reference proteome</keyword>
<dbReference type="EMBL" id="JARJLG010000208">
    <property type="protein sequence ID" value="KAJ7727987.1"/>
    <property type="molecule type" value="Genomic_DNA"/>
</dbReference>
<reference evidence="1" key="1">
    <citation type="submission" date="2023-03" db="EMBL/GenBank/DDBJ databases">
        <title>Massive genome expansion in bonnet fungi (Mycena s.s.) driven by repeated elements and novel gene families across ecological guilds.</title>
        <authorList>
            <consortium name="Lawrence Berkeley National Laboratory"/>
            <person name="Harder C.B."/>
            <person name="Miyauchi S."/>
            <person name="Viragh M."/>
            <person name="Kuo A."/>
            <person name="Thoen E."/>
            <person name="Andreopoulos B."/>
            <person name="Lu D."/>
            <person name="Skrede I."/>
            <person name="Drula E."/>
            <person name="Henrissat B."/>
            <person name="Morin E."/>
            <person name="Kohler A."/>
            <person name="Barry K."/>
            <person name="LaButti K."/>
            <person name="Morin E."/>
            <person name="Salamov A."/>
            <person name="Lipzen A."/>
            <person name="Mereny Z."/>
            <person name="Hegedus B."/>
            <person name="Baldrian P."/>
            <person name="Stursova M."/>
            <person name="Weitz H."/>
            <person name="Taylor A."/>
            <person name="Grigoriev I.V."/>
            <person name="Nagy L.G."/>
            <person name="Martin F."/>
            <person name="Kauserud H."/>
        </authorList>
    </citation>
    <scope>NUCLEOTIDE SEQUENCE</scope>
    <source>
        <strain evidence="1">CBHHK188m</strain>
    </source>
</reference>
<gene>
    <name evidence="1" type="ORF">DFH07DRAFT_709232</name>
</gene>
<name>A0AAD7MQU2_9AGAR</name>
<feature type="non-terminal residue" evidence="1">
    <location>
        <position position="53"/>
    </location>
</feature>
<evidence type="ECO:0008006" key="3">
    <source>
        <dbReference type="Google" id="ProtNLM"/>
    </source>
</evidence>
<proteinExistence type="predicted"/>